<dbReference type="OrthoDB" id="9816009at2"/>
<protein>
    <recommendedName>
        <fullName evidence="1">PIN like domain-containing protein</fullName>
    </recommendedName>
</protein>
<dbReference type="RefSeq" id="WP_150662589.1">
    <property type="nucleotide sequence ID" value="NZ_CABPSA010000001.1"/>
</dbReference>
<dbReference type="Pfam" id="PF18476">
    <property type="entry name" value="PIN_8"/>
    <property type="match status" value="1"/>
</dbReference>
<name>A0A5E4RIR1_9BURK</name>
<dbReference type="EMBL" id="CABPSA010000001">
    <property type="protein sequence ID" value="VVD62763.1"/>
    <property type="molecule type" value="Genomic_DNA"/>
</dbReference>
<dbReference type="AlphaFoldDB" id="A0A5E4RIR1"/>
<organism evidence="2 3">
    <name type="scientific">Pandoraea commovens</name>
    <dbReference type="NCBI Taxonomy" id="2508289"/>
    <lineage>
        <taxon>Bacteria</taxon>
        <taxon>Pseudomonadati</taxon>
        <taxon>Pseudomonadota</taxon>
        <taxon>Betaproteobacteria</taxon>
        <taxon>Burkholderiales</taxon>
        <taxon>Burkholderiaceae</taxon>
        <taxon>Pandoraea</taxon>
    </lineage>
</organism>
<feature type="domain" description="PIN like" evidence="1">
    <location>
        <begin position="53"/>
        <end position="289"/>
    </location>
</feature>
<dbReference type="Proteomes" id="UP000343335">
    <property type="component" value="Unassembled WGS sequence"/>
</dbReference>
<evidence type="ECO:0000313" key="2">
    <source>
        <dbReference type="EMBL" id="VVD62763.1"/>
    </source>
</evidence>
<gene>
    <name evidence="2" type="ORF">PCO31010_00194</name>
</gene>
<dbReference type="InterPro" id="IPR041578">
    <property type="entry name" value="PIN_8"/>
</dbReference>
<evidence type="ECO:0000313" key="3">
    <source>
        <dbReference type="Proteomes" id="UP000343335"/>
    </source>
</evidence>
<proteinExistence type="predicted"/>
<accession>A0A5E4RIR1</accession>
<evidence type="ECO:0000259" key="1">
    <source>
        <dbReference type="Pfam" id="PF18476"/>
    </source>
</evidence>
<sequence>MGGSASNLSFKGMKFAVSNLFDLNEPIGLWELPLSPSQYEAACFQALVDERTLVFLDTNVLSAAFRLHQEAREGLFKLLRIPLATKRLIVPAWVANEYVHNAFKTAKKTHGFREADLERLRSSLPATKQLSAILHQVASVRDMERIAKRLNVTPAEASRELNARVEQLTNALGDAGGDLAIDAVHRELLTELRAAFVANDLGQIARMLADQAAYRRASRIPPGLTDAEKGVAQGDDEAAGNADGDLAIWLEILSLSESHSVTGKSSTGAQVSFNILVISQEKKEDYLYRPRLRIAEAAKKIGIEENPDIRLIDPRLVSEFEHRVGHRRVAFVNLESLAAGALASIEEREFQDSVGLFIAAIRKQKRAADTRREGGEDVLSGEASVDLHVDTDAQGGLEPASDLPFEMPKKDALPPKNLPVDADAALALQIDEAVMIDRNRLASLPLVADYVQVVTNLLSESRKTEEMAVRRILLMGVPPRPDAAFAVGRAMFVALQYGASKAAILFGGAHIASSTASLAEQAFVAGGLFEAFFESIGQLRESVLREGLPMLLDRVSQPGWESACQFINAQLAPFTARFFWIPGTEQQVLHVRIGCDPEGESMIVRSVTAAYPGRADIELLRPKQSELQSSYLASTVNLATLRAALSRLSLLPDERVQIQLPGDTQSPPILVLPPDHFINTELVSVPLPA</sequence>
<reference evidence="2 3" key="1">
    <citation type="submission" date="2019-08" db="EMBL/GenBank/DDBJ databases">
        <authorList>
            <person name="Peeters C."/>
        </authorList>
    </citation>
    <scope>NUCLEOTIDE SEQUENCE [LARGE SCALE GENOMIC DNA]</scope>
    <source>
        <strain evidence="2 3">LMG 31010</strain>
    </source>
</reference>